<dbReference type="AlphaFoldDB" id="A0A016WG04"/>
<evidence type="ECO:0000313" key="1">
    <source>
        <dbReference type="EMBL" id="EYC38227.1"/>
    </source>
</evidence>
<dbReference type="EMBL" id="JARK01000332">
    <property type="protein sequence ID" value="EYC38227.1"/>
    <property type="molecule type" value="Genomic_DNA"/>
</dbReference>
<protein>
    <submittedName>
        <fullName evidence="1">Uncharacterized protein</fullName>
    </submittedName>
</protein>
<name>A0A016WG04_9BILA</name>
<dbReference type="Proteomes" id="UP000024635">
    <property type="component" value="Unassembled WGS sequence"/>
</dbReference>
<keyword evidence="2" id="KW-1185">Reference proteome</keyword>
<reference evidence="2" key="1">
    <citation type="journal article" date="2015" name="Nat. Genet.">
        <title>The genome and transcriptome of the zoonotic hookworm Ancylostoma ceylanicum identify infection-specific gene families.</title>
        <authorList>
            <person name="Schwarz E.M."/>
            <person name="Hu Y."/>
            <person name="Antoshechkin I."/>
            <person name="Miller M.M."/>
            <person name="Sternberg P.W."/>
            <person name="Aroian R.V."/>
        </authorList>
    </citation>
    <scope>NUCLEOTIDE SEQUENCE</scope>
    <source>
        <strain evidence="2">HY135</strain>
    </source>
</reference>
<gene>
    <name evidence="1" type="primary">Acey_s0732.g1920</name>
    <name evidence="1" type="ORF">Y032_0732g1920</name>
</gene>
<sequence>MEVVVLTVMMFESALLRVHHGHVRVHRETRAGPPREATLLRVHCRHVRIHHGYVGAQRGSDVTPGSPPRACADLSRATVDSSRFGPVPRVHRGQEVQRRTFFSRLRLQPRMMVSVL</sequence>
<proteinExistence type="predicted"/>
<accession>A0A016WG04</accession>
<evidence type="ECO:0000313" key="2">
    <source>
        <dbReference type="Proteomes" id="UP000024635"/>
    </source>
</evidence>
<comment type="caution">
    <text evidence="1">The sequence shown here is derived from an EMBL/GenBank/DDBJ whole genome shotgun (WGS) entry which is preliminary data.</text>
</comment>
<organism evidence="1 2">
    <name type="scientific">Ancylostoma ceylanicum</name>
    <dbReference type="NCBI Taxonomy" id="53326"/>
    <lineage>
        <taxon>Eukaryota</taxon>
        <taxon>Metazoa</taxon>
        <taxon>Ecdysozoa</taxon>
        <taxon>Nematoda</taxon>
        <taxon>Chromadorea</taxon>
        <taxon>Rhabditida</taxon>
        <taxon>Rhabditina</taxon>
        <taxon>Rhabditomorpha</taxon>
        <taxon>Strongyloidea</taxon>
        <taxon>Ancylostomatidae</taxon>
        <taxon>Ancylostomatinae</taxon>
        <taxon>Ancylostoma</taxon>
    </lineage>
</organism>